<name>A0ACD6A5R2_AVESA</name>
<evidence type="ECO:0000313" key="2">
    <source>
        <dbReference type="Proteomes" id="UP001732700"/>
    </source>
</evidence>
<accession>A0ACD6A5R2</accession>
<evidence type="ECO:0000313" key="1">
    <source>
        <dbReference type="EnsemblPlants" id="AVESA.00010b.r2.7CG0702730.1.CDS.1"/>
    </source>
</evidence>
<dbReference type="Proteomes" id="UP001732700">
    <property type="component" value="Chromosome 7C"/>
</dbReference>
<reference evidence="1" key="2">
    <citation type="submission" date="2025-09" db="UniProtKB">
        <authorList>
            <consortium name="EnsemblPlants"/>
        </authorList>
    </citation>
    <scope>IDENTIFICATION</scope>
</reference>
<protein>
    <submittedName>
        <fullName evidence="1">Uncharacterized protein</fullName>
    </submittedName>
</protein>
<sequence length="273" mass="27440">MAQTNGNGAAASVAPPLMLHGRVAIVTGGAGGIGSAVSNHLASLGARVAVAYLGDPAPAQKLVAAINAAHGADVPPRAIAVETDVSDAAQVRALFDAAAAAAAFGGELHILVTTAAVLDTTYPALADTSEASYDAMFGVNARGTFLCLREAANRLARDGRGRIVTFSSSGVGSLRSGYAAYAASKAAVETMTRILARELRGTGITANAVAPGSTATPMFYDGKTEEEAARYIAEAPLGRLGMPEDIAPLVGFLASDAGGWVNAQVLRCNGGTI</sequence>
<proteinExistence type="predicted"/>
<keyword evidence="2" id="KW-1185">Reference proteome</keyword>
<reference evidence="1" key="1">
    <citation type="submission" date="2021-05" db="EMBL/GenBank/DDBJ databases">
        <authorList>
            <person name="Scholz U."/>
            <person name="Mascher M."/>
            <person name="Fiebig A."/>
        </authorList>
    </citation>
    <scope>NUCLEOTIDE SEQUENCE [LARGE SCALE GENOMIC DNA]</scope>
</reference>
<organism evidence="1 2">
    <name type="scientific">Avena sativa</name>
    <name type="common">Oat</name>
    <dbReference type="NCBI Taxonomy" id="4498"/>
    <lineage>
        <taxon>Eukaryota</taxon>
        <taxon>Viridiplantae</taxon>
        <taxon>Streptophyta</taxon>
        <taxon>Embryophyta</taxon>
        <taxon>Tracheophyta</taxon>
        <taxon>Spermatophyta</taxon>
        <taxon>Magnoliopsida</taxon>
        <taxon>Liliopsida</taxon>
        <taxon>Poales</taxon>
        <taxon>Poaceae</taxon>
        <taxon>BOP clade</taxon>
        <taxon>Pooideae</taxon>
        <taxon>Poodae</taxon>
        <taxon>Poeae</taxon>
        <taxon>Poeae Chloroplast Group 1 (Aveneae type)</taxon>
        <taxon>Aveninae</taxon>
        <taxon>Avena</taxon>
    </lineage>
</organism>
<dbReference type="EnsemblPlants" id="AVESA.00010b.r2.7CG0702730.1">
    <property type="protein sequence ID" value="AVESA.00010b.r2.7CG0702730.1.CDS.1"/>
    <property type="gene ID" value="AVESA.00010b.r2.7CG0702730"/>
</dbReference>